<dbReference type="InterPro" id="IPR036388">
    <property type="entry name" value="WH-like_DNA-bd_sf"/>
</dbReference>
<reference evidence="5 6" key="1">
    <citation type="submission" date="2017-10" db="EMBL/GenBank/DDBJ databases">
        <title>Bacillus sp. nov., a halophilic bacterium isolated from a Keqin Lake.</title>
        <authorList>
            <person name="Wang H."/>
        </authorList>
    </citation>
    <scope>NUCLEOTIDE SEQUENCE [LARGE SCALE GENOMIC DNA]</scope>
    <source>
        <strain evidence="5 6">KCTC 13187</strain>
    </source>
</reference>
<dbReference type="RefSeq" id="WP_110935771.1">
    <property type="nucleotide sequence ID" value="NZ_KZ614146.1"/>
</dbReference>
<name>A0A3A9K810_9BACI</name>
<feature type="domain" description="HTH gntR-type" evidence="4">
    <location>
        <begin position="11"/>
        <end position="77"/>
    </location>
</feature>
<dbReference type="SMART" id="SM00345">
    <property type="entry name" value="HTH_GNTR"/>
    <property type="match status" value="1"/>
</dbReference>
<keyword evidence="2" id="KW-0238">DNA-binding</keyword>
<keyword evidence="6" id="KW-1185">Reference proteome</keyword>
<dbReference type="AlphaFoldDB" id="A0A3A9K810"/>
<evidence type="ECO:0000259" key="4">
    <source>
        <dbReference type="PROSITE" id="PS50949"/>
    </source>
</evidence>
<evidence type="ECO:0000256" key="1">
    <source>
        <dbReference type="ARBA" id="ARBA00023015"/>
    </source>
</evidence>
<protein>
    <submittedName>
        <fullName evidence="5">GntR family transcriptional regulator</fullName>
    </submittedName>
</protein>
<keyword evidence="1" id="KW-0805">Transcription regulation</keyword>
<accession>A0A3A9K810</accession>
<dbReference type="Gene3D" id="1.20.120.530">
    <property type="entry name" value="GntR ligand-binding domain-like"/>
    <property type="match status" value="1"/>
</dbReference>
<dbReference type="InterPro" id="IPR011711">
    <property type="entry name" value="GntR_C"/>
</dbReference>
<dbReference type="InterPro" id="IPR000524">
    <property type="entry name" value="Tscrpt_reg_HTH_GntR"/>
</dbReference>
<evidence type="ECO:0000313" key="5">
    <source>
        <dbReference type="EMBL" id="RKL66491.1"/>
    </source>
</evidence>
<dbReference type="GO" id="GO:0003677">
    <property type="term" value="F:DNA binding"/>
    <property type="evidence" value="ECO:0007669"/>
    <property type="project" value="UniProtKB-KW"/>
</dbReference>
<dbReference type="GO" id="GO:0003700">
    <property type="term" value="F:DNA-binding transcription factor activity"/>
    <property type="evidence" value="ECO:0007669"/>
    <property type="project" value="InterPro"/>
</dbReference>
<dbReference type="OrthoDB" id="368257at2"/>
<organism evidence="5 6">
    <name type="scientific">Salipaludibacillus neizhouensis</name>
    <dbReference type="NCBI Taxonomy" id="885475"/>
    <lineage>
        <taxon>Bacteria</taxon>
        <taxon>Bacillati</taxon>
        <taxon>Bacillota</taxon>
        <taxon>Bacilli</taxon>
        <taxon>Bacillales</taxon>
        <taxon>Bacillaceae</taxon>
    </lineage>
</organism>
<evidence type="ECO:0000313" key="6">
    <source>
        <dbReference type="Proteomes" id="UP000281498"/>
    </source>
</evidence>
<evidence type="ECO:0000256" key="3">
    <source>
        <dbReference type="ARBA" id="ARBA00023163"/>
    </source>
</evidence>
<gene>
    <name evidence="5" type="ORF">CR203_14415</name>
</gene>
<dbReference type="Gene3D" id="1.10.10.10">
    <property type="entry name" value="Winged helix-like DNA-binding domain superfamily/Winged helix DNA-binding domain"/>
    <property type="match status" value="1"/>
</dbReference>
<comment type="caution">
    <text evidence="5">The sequence shown here is derived from an EMBL/GenBank/DDBJ whole genome shotgun (WGS) entry which is preliminary data.</text>
</comment>
<dbReference type="SUPFAM" id="SSF48008">
    <property type="entry name" value="GntR ligand-binding domain-like"/>
    <property type="match status" value="1"/>
</dbReference>
<dbReference type="InterPro" id="IPR036390">
    <property type="entry name" value="WH_DNA-bd_sf"/>
</dbReference>
<dbReference type="PANTHER" id="PTHR43537:SF24">
    <property type="entry name" value="GLUCONATE OPERON TRANSCRIPTIONAL REPRESSOR"/>
    <property type="match status" value="1"/>
</dbReference>
<dbReference type="Proteomes" id="UP000281498">
    <property type="component" value="Unassembled WGS sequence"/>
</dbReference>
<keyword evidence="3" id="KW-0804">Transcription</keyword>
<dbReference type="InterPro" id="IPR008920">
    <property type="entry name" value="TF_FadR/GntR_C"/>
</dbReference>
<dbReference type="SMART" id="SM00895">
    <property type="entry name" value="FCD"/>
    <property type="match status" value="1"/>
</dbReference>
<dbReference type="Pfam" id="PF00392">
    <property type="entry name" value="GntR"/>
    <property type="match status" value="1"/>
</dbReference>
<sequence>MKFPIDKLNPSSKGEEIAGLMRFEIISGHLKPGDIVSENSIAKKYNSSRSPSREALRILQNERLLSLNRTGVEIIGLSQKDIEELSDIRYLIENFAIKECTKKNDDELIAFLNFTVEKMKIAINKEDPTELAFQDIAFHEAIIKASNHDQIHHWWKNIEKLIVTALLIATEKRFSTETKTDFKEFLVESHLNIVDVIRDGRIDEVEEILQTHFIDTRATVRKSVFINNEFKKGH</sequence>
<dbReference type="Pfam" id="PF07729">
    <property type="entry name" value="FCD"/>
    <property type="match status" value="1"/>
</dbReference>
<dbReference type="PANTHER" id="PTHR43537">
    <property type="entry name" value="TRANSCRIPTIONAL REGULATOR, GNTR FAMILY"/>
    <property type="match status" value="1"/>
</dbReference>
<evidence type="ECO:0000256" key="2">
    <source>
        <dbReference type="ARBA" id="ARBA00023125"/>
    </source>
</evidence>
<dbReference type="SUPFAM" id="SSF46785">
    <property type="entry name" value="Winged helix' DNA-binding domain"/>
    <property type="match status" value="1"/>
</dbReference>
<dbReference type="PROSITE" id="PS50949">
    <property type="entry name" value="HTH_GNTR"/>
    <property type="match status" value="1"/>
</dbReference>
<dbReference type="EMBL" id="PDOE01000006">
    <property type="protein sequence ID" value="RKL66491.1"/>
    <property type="molecule type" value="Genomic_DNA"/>
</dbReference>
<proteinExistence type="predicted"/>